<evidence type="ECO:0008006" key="10">
    <source>
        <dbReference type="Google" id="ProtNLM"/>
    </source>
</evidence>
<gene>
    <name evidence="8" type="ORF">RO3G_01625</name>
</gene>
<evidence type="ECO:0000256" key="2">
    <source>
        <dbReference type="ARBA" id="ARBA00010734"/>
    </source>
</evidence>
<evidence type="ECO:0000313" key="9">
    <source>
        <dbReference type="Proteomes" id="UP000009138"/>
    </source>
</evidence>
<dbReference type="InterPro" id="IPR003107">
    <property type="entry name" value="HAT"/>
</dbReference>
<dbReference type="Pfam" id="PF08640">
    <property type="entry name" value="U3_assoc_6"/>
    <property type="match status" value="1"/>
</dbReference>
<evidence type="ECO:0000259" key="6">
    <source>
        <dbReference type="Pfam" id="PF08640"/>
    </source>
</evidence>
<dbReference type="Proteomes" id="UP000009138">
    <property type="component" value="Unassembled WGS sequence"/>
</dbReference>
<comment type="subcellular location">
    <subcellularLocation>
        <location evidence="1">Nucleus</location>
        <location evidence="1">Nucleolus</location>
    </subcellularLocation>
</comment>
<dbReference type="VEuPathDB" id="FungiDB:RO3G_01625"/>
<dbReference type="SUPFAM" id="SSF48452">
    <property type="entry name" value="TPR-like"/>
    <property type="match status" value="2"/>
</dbReference>
<comment type="similarity">
    <text evidence="2">Belongs to the UTP6 family.</text>
</comment>
<dbReference type="InterPro" id="IPR013949">
    <property type="entry name" value="Utp6"/>
</dbReference>
<dbReference type="GeneID" id="93608597"/>
<organism evidence="8 9">
    <name type="scientific">Rhizopus delemar (strain RA 99-880 / ATCC MYA-4621 / FGSC 9543 / NRRL 43880)</name>
    <name type="common">Mucormycosis agent</name>
    <name type="synonym">Rhizopus arrhizus var. delemar</name>
    <dbReference type="NCBI Taxonomy" id="246409"/>
    <lineage>
        <taxon>Eukaryota</taxon>
        <taxon>Fungi</taxon>
        <taxon>Fungi incertae sedis</taxon>
        <taxon>Mucoromycota</taxon>
        <taxon>Mucoromycotina</taxon>
        <taxon>Mucoromycetes</taxon>
        <taxon>Mucorales</taxon>
        <taxon>Mucorineae</taxon>
        <taxon>Rhizopodaceae</taxon>
        <taxon>Rhizopus</taxon>
    </lineage>
</organism>
<dbReference type="Gene3D" id="1.25.40.10">
    <property type="entry name" value="Tetratricopeptide repeat domain"/>
    <property type="match status" value="3"/>
</dbReference>
<feature type="domain" description="U3 small nucleolar RNA-associated protein 6 homolog C-terminal" evidence="7">
    <location>
        <begin position="362"/>
        <end position="641"/>
    </location>
</feature>
<dbReference type="GO" id="GO:0034388">
    <property type="term" value="C:Pwp2p-containing subcomplex of 90S preribosome"/>
    <property type="evidence" value="ECO:0007669"/>
    <property type="project" value="TreeGrafter"/>
</dbReference>
<proteinExistence type="inferred from homology"/>
<keyword evidence="4" id="KW-0677">Repeat</keyword>
<keyword evidence="9" id="KW-1185">Reference proteome</keyword>
<accession>I1BL41</accession>
<sequence>MAESVQYQLERMLPELEALEHKKIFTPVEIKSIIKKRTNFEYALHRRIKQKIDFLRSIEYEMNLEELRKKRMKRLGLILDPKEKNLEFSGIKRIYGLFKRATKKFTGDITLWLQYIDFAKKNDSSNVLSGIFVQAIQYHPMNASLWIMAASWENEHNSNIAAARTLMQRAIRLMPENELLWHEYFRLELIYIEKIKLRRRILGIDEEADEKKDIDAMQVDVSEEDNIQLPTVTGEEYDAWKEEQGEEKKLKLSEEEAKTLEEANNPILNGLLTKIIYDNAIQAISQKIEFRKKFIDIYREFTNTEKHIDYIYETIRRDMNQVPAARAYLSERHLFVARDEGKDECGDYISVSDPAFIPALRKCVEEYEGALNDLPGSEMSEHYIRFILNWYTIAGEENLKLYLTKLAQRTFKACEKKNSLSKKLYEDWAQFIMNQKDFEKAKNVVEKGLKAHKDSSLLWSCKIQLSDTDAQSSIYAQGLEANPESLLLWTSYKDWIFDQCEKKMLSTEEIDSLFSKACDRVTMLLPSMTAESADRNEIRILIQSSYVEWASKTGGIEFARSVYKKILKNSYPTYQFIMRCLEIENQLGDAETGPEHVEPLFEKLIGLDSADKEEPYITYLSYLYSQNKLQKANQVYNRACKEVANKESFDVKKATSGVTTTTNSLRLWMFQESFPGVTCCPGAIYGHLLYHTVAGTIKTVNIYFFFHDAKPGLRPVEDGSLAS</sequence>
<feature type="domain" description="U3 small nucleolar RNA-associated protein 6 N-terminal" evidence="6">
    <location>
        <begin position="9"/>
        <end position="92"/>
    </location>
</feature>
<evidence type="ECO:0000256" key="5">
    <source>
        <dbReference type="ARBA" id="ARBA00023242"/>
    </source>
</evidence>
<dbReference type="AlphaFoldDB" id="I1BL41"/>
<dbReference type="eggNOG" id="KOG2396">
    <property type="taxonomic scope" value="Eukaryota"/>
</dbReference>
<reference evidence="8 9" key="1">
    <citation type="journal article" date="2009" name="PLoS Genet.">
        <title>Genomic analysis of the basal lineage fungus Rhizopus oryzae reveals a whole-genome duplication.</title>
        <authorList>
            <person name="Ma L.-J."/>
            <person name="Ibrahim A.S."/>
            <person name="Skory C."/>
            <person name="Grabherr M.G."/>
            <person name="Burger G."/>
            <person name="Butler M."/>
            <person name="Elias M."/>
            <person name="Idnurm A."/>
            <person name="Lang B.F."/>
            <person name="Sone T."/>
            <person name="Abe A."/>
            <person name="Calvo S.E."/>
            <person name="Corrochano L.M."/>
            <person name="Engels R."/>
            <person name="Fu J."/>
            <person name="Hansberg W."/>
            <person name="Kim J.-M."/>
            <person name="Kodira C.D."/>
            <person name="Koehrsen M.J."/>
            <person name="Liu B."/>
            <person name="Miranda-Saavedra D."/>
            <person name="O'Leary S."/>
            <person name="Ortiz-Castellanos L."/>
            <person name="Poulter R."/>
            <person name="Rodriguez-Romero J."/>
            <person name="Ruiz-Herrera J."/>
            <person name="Shen Y.-Q."/>
            <person name="Zeng Q."/>
            <person name="Galagan J."/>
            <person name="Birren B.W."/>
            <person name="Cuomo C.A."/>
            <person name="Wickes B.L."/>
        </authorList>
    </citation>
    <scope>NUCLEOTIDE SEQUENCE [LARGE SCALE GENOMIC DNA]</scope>
    <source>
        <strain evidence="9">RA 99-880 / ATCC MYA-4621 / FGSC 9543 / NRRL 43880</strain>
    </source>
</reference>
<dbReference type="InterPro" id="IPR056907">
    <property type="entry name" value="UTP6_C"/>
</dbReference>
<dbReference type="OrthoDB" id="28112at2759"/>
<dbReference type="STRING" id="246409.I1BL41"/>
<evidence type="ECO:0000259" key="7">
    <source>
        <dbReference type="Pfam" id="PF24892"/>
    </source>
</evidence>
<protein>
    <recommendedName>
        <fullName evidence="10">U3 small nucleolar RNA-associated protein 6</fullName>
    </recommendedName>
</protein>
<name>I1BL41_RHIO9</name>
<dbReference type="RefSeq" id="XP_067512317.1">
    <property type="nucleotide sequence ID" value="XM_067656216.1"/>
</dbReference>
<keyword evidence="3" id="KW-0698">rRNA processing</keyword>
<dbReference type="PANTHER" id="PTHR23271">
    <property type="entry name" value="HEPATOCELLULAR CARCINOMA-ASSOCIATED ANTIGEN 66"/>
    <property type="match status" value="1"/>
</dbReference>
<dbReference type="Pfam" id="PF24892">
    <property type="entry name" value="UTP6_C"/>
    <property type="match status" value="1"/>
</dbReference>
<evidence type="ECO:0000313" key="8">
    <source>
        <dbReference type="EMBL" id="EIE76921.1"/>
    </source>
</evidence>
<dbReference type="InterPro" id="IPR011990">
    <property type="entry name" value="TPR-like_helical_dom_sf"/>
</dbReference>
<dbReference type="InterPro" id="IPR055347">
    <property type="entry name" value="UTP6_N"/>
</dbReference>
<dbReference type="GO" id="GO:0000462">
    <property type="term" value="P:maturation of SSU-rRNA from tricistronic rRNA transcript (SSU-rRNA, 5.8S rRNA, LSU-rRNA)"/>
    <property type="evidence" value="ECO:0007669"/>
    <property type="project" value="InterPro"/>
</dbReference>
<evidence type="ECO:0000256" key="4">
    <source>
        <dbReference type="ARBA" id="ARBA00022737"/>
    </source>
</evidence>
<keyword evidence="5" id="KW-0539">Nucleus</keyword>
<dbReference type="FunCoup" id="I1BL41">
    <property type="interactions" value="90"/>
</dbReference>
<dbReference type="SMART" id="SM00386">
    <property type="entry name" value="HAT"/>
    <property type="match status" value="5"/>
</dbReference>
<dbReference type="GO" id="GO:0030515">
    <property type="term" value="F:snoRNA binding"/>
    <property type="evidence" value="ECO:0007669"/>
    <property type="project" value="InterPro"/>
</dbReference>
<evidence type="ECO:0000256" key="3">
    <source>
        <dbReference type="ARBA" id="ARBA00022552"/>
    </source>
</evidence>
<dbReference type="EMBL" id="CH476732">
    <property type="protein sequence ID" value="EIE76921.1"/>
    <property type="molecule type" value="Genomic_DNA"/>
</dbReference>
<dbReference type="PANTHER" id="PTHR23271:SF1">
    <property type="entry name" value="U3 SMALL NUCLEOLAR RNA-ASSOCIATED PROTEIN 6 HOMOLOG"/>
    <property type="match status" value="1"/>
</dbReference>
<dbReference type="InParanoid" id="I1BL41"/>
<dbReference type="OMA" id="CKQWNAK"/>
<evidence type="ECO:0000256" key="1">
    <source>
        <dbReference type="ARBA" id="ARBA00004604"/>
    </source>
</evidence>
<dbReference type="GO" id="GO:0032040">
    <property type="term" value="C:small-subunit processome"/>
    <property type="evidence" value="ECO:0007669"/>
    <property type="project" value="TreeGrafter"/>
</dbReference>